<dbReference type="RefSeq" id="WP_340344445.1">
    <property type="nucleotide sequence ID" value="NZ_JBBKZT010000010.1"/>
</dbReference>
<sequence length="349" mass="38195">MALDLSKLLASGASTSKNSYYSGLLEEARAYNAIVSPINKKPKGDQLTRVCQVGGWYLTSKPPQPGKIKNDARWRAVKDLMEQCGAEATNLGLRLLSGPKDFKAISGAHANHSYWLEMLDPQHRVGYVLSPQFASWISNPAAILNKQSFWDFIGTNFNPSEVQVLVKYYPESSVYSDLDYLLHFDAGLLLDAHDQPYDTRTKTTAFSGTGWGIFVVSPDGKIFSGSHNVGVHHHSSFLGGGAVMAAGELVVDTGVIRFLTGKSGHYKPAPENLLGWVRKCGDIPGDALINPAFGPPKFYTVADFRARGLAATELKRQAITNQLNRSVWSASRLSMGGRGFYDVWLQVPI</sequence>
<name>A0ABU8WPC1_9BURK</name>
<keyword evidence="2" id="KW-0963">Cytoplasm</keyword>
<dbReference type="EMBL" id="JBBKZT010000010">
    <property type="protein sequence ID" value="MEJ8849316.1"/>
    <property type="molecule type" value="Genomic_DNA"/>
</dbReference>
<evidence type="ECO:0000256" key="2">
    <source>
        <dbReference type="ARBA" id="ARBA00022490"/>
    </source>
</evidence>
<reference evidence="3 4" key="1">
    <citation type="submission" date="2024-03" db="EMBL/GenBank/DDBJ databases">
        <title>Novel species of the genus Variovorax.</title>
        <authorList>
            <person name="Liu Q."/>
            <person name="Xin Y.-H."/>
        </authorList>
    </citation>
    <scope>NUCLEOTIDE SEQUENCE [LARGE SCALE GENOMIC DNA]</scope>
    <source>
        <strain evidence="3 4">KACC 18900</strain>
    </source>
</reference>
<dbReference type="PANTHER" id="PTHR31250">
    <property type="entry name" value="IQ DOMAIN-CONTAINING PROTEIN IQM3"/>
    <property type="match status" value="1"/>
</dbReference>
<keyword evidence="4" id="KW-1185">Reference proteome</keyword>
<proteinExistence type="predicted"/>
<accession>A0ABU8WPC1</accession>
<comment type="subcellular location">
    <subcellularLocation>
        <location evidence="1">Cytoplasm</location>
    </subcellularLocation>
</comment>
<evidence type="ECO:0000313" key="4">
    <source>
        <dbReference type="Proteomes" id="UP001385892"/>
    </source>
</evidence>
<organism evidence="3 4">
    <name type="scientific">Variovorax rhizosphaerae</name>
    <dbReference type="NCBI Taxonomy" id="1836200"/>
    <lineage>
        <taxon>Bacteria</taxon>
        <taxon>Pseudomonadati</taxon>
        <taxon>Pseudomonadota</taxon>
        <taxon>Betaproteobacteria</taxon>
        <taxon>Burkholderiales</taxon>
        <taxon>Comamonadaceae</taxon>
        <taxon>Variovorax</taxon>
    </lineage>
</organism>
<dbReference type="Proteomes" id="UP001385892">
    <property type="component" value="Unassembled WGS sequence"/>
</dbReference>
<dbReference type="PANTHER" id="PTHR31250:SF27">
    <property type="entry name" value="IQ DOMAIN-CONTAINING PROTEIN IQM5"/>
    <property type="match status" value="1"/>
</dbReference>
<gene>
    <name evidence="3" type="ORF">WKW82_21870</name>
</gene>
<evidence type="ECO:0000313" key="3">
    <source>
        <dbReference type="EMBL" id="MEJ8849316.1"/>
    </source>
</evidence>
<protein>
    <submittedName>
        <fullName evidence="3">Uncharacterized protein</fullName>
    </submittedName>
</protein>
<dbReference type="InterPro" id="IPR044159">
    <property type="entry name" value="IQM"/>
</dbReference>
<comment type="caution">
    <text evidence="3">The sequence shown here is derived from an EMBL/GenBank/DDBJ whole genome shotgun (WGS) entry which is preliminary data.</text>
</comment>
<evidence type="ECO:0000256" key="1">
    <source>
        <dbReference type="ARBA" id="ARBA00004496"/>
    </source>
</evidence>